<comment type="similarity">
    <text evidence="2">Belongs to the major facilitator superfamily. Sugar transporter (TC 2.A.1.1) family.</text>
</comment>
<dbReference type="PANTHER" id="PTHR23511">
    <property type="entry name" value="SYNAPTIC VESICLE GLYCOPROTEIN 2"/>
    <property type="match status" value="1"/>
</dbReference>
<dbReference type="GO" id="GO:0022857">
    <property type="term" value="F:transmembrane transporter activity"/>
    <property type="evidence" value="ECO:0007669"/>
    <property type="project" value="InterPro"/>
</dbReference>
<feature type="transmembrane region" description="Helical" evidence="7">
    <location>
        <begin position="140"/>
        <end position="161"/>
    </location>
</feature>
<feature type="transmembrane region" description="Helical" evidence="7">
    <location>
        <begin position="49"/>
        <end position="74"/>
    </location>
</feature>
<comment type="subcellular location">
    <subcellularLocation>
        <location evidence="1">Membrane</location>
        <topology evidence="1">Multi-pass membrane protein</topology>
    </subcellularLocation>
</comment>
<feature type="transmembrane region" description="Helical" evidence="7">
    <location>
        <begin position="352"/>
        <end position="368"/>
    </location>
</feature>
<evidence type="ECO:0000256" key="5">
    <source>
        <dbReference type="ARBA" id="ARBA00022989"/>
    </source>
</evidence>
<feature type="domain" description="Major facilitator superfamily (MFS) profile" evidence="8">
    <location>
        <begin position="49"/>
        <end position="465"/>
    </location>
</feature>
<keyword evidence="4 7" id="KW-0812">Transmembrane</keyword>
<evidence type="ECO:0000256" key="2">
    <source>
        <dbReference type="ARBA" id="ARBA00010992"/>
    </source>
</evidence>
<feature type="transmembrane region" description="Helical" evidence="7">
    <location>
        <begin position="323"/>
        <end position="345"/>
    </location>
</feature>
<keyword evidence="6 7" id="KW-0472">Membrane</keyword>
<dbReference type="InterPro" id="IPR036259">
    <property type="entry name" value="MFS_trans_sf"/>
</dbReference>
<evidence type="ECO:0000256" key="3">
    <source>
        <dbReference type="ARBA" id="ARBA00022448"/>
    </source>
</evidence>
<comment type="caution">
    <text evidence="9">The sequence shown here is derived from an EMBL/GenBank/DDBJ whole genome shotgun (WGS) entry which is preliminary data.</text>
</comment>
<dbReference type="PROSITE" id="PS50850">
    <property type="entry name" value="MFS"/>
    <property type="match status" value="1"/>
</dbReference>
<organism evidence="9 10">
    <name type="scientific">Methylobacterium gnaphalii</name>
    <dbReference type="NCBI Taxonomy" id="1010610"/>
    <lineage>
        <taxon>Bacteria</taxon>
        <taxon>Pseudomonadati</taxon>
        <taxon>Pseudomonadota</taxon>
        <taxon>Alphaproteobacteria</taxon>
        <taxon>Hyphomicrobiales</taxon>
        <taxon>Methylobacteriaceae</taxon>
        <taxon>Methylobacterium</taxon>
    </lineage>
</organism>
<dbReference type="Gene3D" id="1.20.1250.20">
    <property type="entry name" value="MFS general substrate transporter like domains"/>
    <property type="match status" value="1"/>
</dbReference>
<dbReference type="PROSITE" id="PS00216">
    <property type="entry name" value="SUGAR_TRANSPORT_1"/>
    <property type="match status" value="1"/>
</dbReference>
<dbReference type="RefSeq" id="WP_147048866.1">
    <property type="nucleotide sequence ID" value="NZ_BJZV01000045.1"/>
</dbReference>
<keyword evidence="10" id="KW-1185">Reference proteome</keyword>
<keyword evidence="3" id="KW-0813">Transport</keyword>
<keyword evidence="9" id="KW-0762">Sugar transport</keyword>
<feature type="transmembrane region" description="Helical" evidence="7">
    <location>
        <begin position="410"/>
        <end position="434"/>
    </location>
</feature>
<evidence type="ECO:0000259" key="8">
    <source>
        <dbReference type="PROSITE" id="PS50850"/>
    </source>
</evidence>
<gene>
    <name evidence="9" type="ORF">MGN01_43490</name>
</gene>
<dbReference type="CDD" id="cd17316">
    <property type="entry name" value="MFS_SV2_like"/>
    <property type="match status" value="1"/>
</dbReference>
<feature type="transmembrane region" description="Helical" evidence="7">
    <location>
        <begin position="173"/>
        <end position="195"/>
    </location>
</feature>
<dbReference type="PANTHER" id="PTHR23511:SF34">
    <property type="entry name" value="SYNAPTIC VESICLE GLYCOPROTEIN 2"/>
    <property type="match status" value="1"/>
</dbReference>
<name>A0A512JRB8_9HYPH</name>
<evidence type="ECO:0000256" key="7">
    <source>
        <dbReference type="SAM" id="Phobius"/>
    </source>
</evidence>
<evidence type="ECO:0000256" key="6">
    <source>
        <dbReference type="ARBA" id="ARBA00023136"/>
    </source>
</evidence>
<feature type="transmembrane region" description="Helical" evidence="7">
    <location>
        <begin position="440"/>
        <end position="462"/>
    </location>
</feature>
<feature type="transmembrane region" description="Helical" evidence="7">
    <location>
        <begin position="86"/>
        <end position="107"/>
    </location>
</feature>
<dbReference type="Proteomes" id="UP000321750">
    <property type="component" value="Unassembled WGS sequence"/>
</dbReference>
<dbReference type="InterPro" id="IPR005829">
    <property type="entry name" value="Sugar_transporter_CS"/>
</dbReference>
<accession>A0A512JRB8</accession>
<evidence type="ECO:0000313" key="9">
    <source>
        <dbReference type="EMBL" id="GEP12504.1"/>
    </source>
</evidence>
<feature type="transmembrane region" description="Helical" evidence="7">
    <location>
        <begin position="201"/>
        <end position="222"/>
    </location>
</feature>
<dbReference type="InterPro" id="IPR020846">
    <property type="entry name" value="MFS_dom"/>
</dbReference>
<feature type="transmembrane region" description="Helical" evidence="7">
    <location>
        <begin position="374"/>
        <end position="398"/>
    </location>
</feature>
<dbReference type="SUPFAM" id="SSF103473">
    <property type="entry name" value="MFS general substrate transporter"/>
    <property type="match status" value="1"/>
</dbReference>
<sequence>MVGHIAIAAGDVMPERATTETPVRVAAGSSAVVAARLERLPMTQFQRNIFLIIATAWFFDSIDLGSLTFLLGSIKTEFGLSTAQAGLLSSMSFIGMFAGAAISGMLADRFGRKVVFQVSMVFWGLGSASCAYAPDATTLGYARLLLGFGMGMEFPVALAIVSEFLPTANRGRYLAIMEGFWPLGFIAAGCLSYVLLSYFDWRAVFLAQAVPALFLFVIRFLVPESPRWLADRGRHEEADRVMSSIEAKVAARLDGRPLSEPKVLPEHAQGERRFSFLELWSPGYASRTVMIWLTWFFALLGFYGLTTWLGALLQDAGYSVAKSVTYTILISLAGVPGFVTSAILVERWGRKPTAVLMLLGSAVAAYLYGHSPSFAWLIAFGLMMQFFLFGMWSVLYAYTPELYPTRARATGAGCASAVGRVGSLIGPYVIGIILPTLGHGGVFALGAGSFVIAAASVGILGIETKGKSLEAISH</sequence>
<protein>
    <submittedName>
        <fullName evidence="9">MFS sugar transporter</fullName>
    </submittedName>
</protein>
<feature type="transmembrane region" description="Helical" evidence="7">
    <location>
        <begin position="289"/>
        <end position="311"/>
    </location>
</feature>
<dbReference type="AlphaFoldDB" id="A0A512JRB8"/>
<dbReference type="InterPro" id="IPR005828">
    <property type="entry name" value="MFS_sugar_transport-like"/>
</dbReference>
<dbReference type="OrthoDB" id="9784658at2"/>
<keyword evidence="5 7" id="KW-1133">Transmembrane helix</keyword>
<evidence type="ECO:0000256" key="4">
    <source>
        <dbReference type="ARBA" id="ARBA00022692"/>
    </source>
</evidence>
<dbReference type="PROSITE" id="PS00217">
    <property type="entry name" value="SUGAR_TRANSPORT_2"/>
    <property type="match status" value="1"/>
</dbReference>
<evidence type="ECO:0000313" key="10">
    <source>
        <dbReference type="Proteomes" id="UP000321750"/>
    </source>
</evidence>
<proteinExistence type="inferred from homology"/>
<evidence type="ECO:0000256" key="1">
    <source>
        <dbReference type="ARBA" id="ARBA00004141"/>
    </source>
</evidence>
<dbReference type="GO" id="GO:0016020">
    <property type="term" value="C:membrane"/>
    <property type="evidence" value="ECO:0007669"/>
    <property type="project" value="UniProtKB-SubCell"/>
</dbReference>
<feature type="transmembrane region" description="Helical" evidence="7">
    <location>
        <begin position="114"/>
        <end position="134"/>
    </location>
</feature>
<dbReference type="Pfam" id="PF00083">
    <property type="entry name" value="Sugar_tr"/>
    <property type="match status" value="1"/>
</dbReference>
<dbReference type="EMBL" id="BJZV01000045">
    <property type="protein sequence ID" value="GEP12504.1"/>
    <property type="molecule type" value="Genomic_DNA"/>
</dbReference>
<reference evidence="9 10" key="1">
    <citation type="submission" date="2019-07" db="EMBL/GenBank/DDBJ databases">
        <title>Whole genome shotgun sequence of Methylobacterium gnaphalii NBRC 107716.</title>
        <authorList>
            <person name="Hosoyama A."/>
            <person name="Uohara A."/>
            <person name="Ohji S."/>
            <person name="Ichikawa N."/>
        </authorList>
    </citation>
    <scope>NUCLEOTIDE SEQUENCE [LARGE SCALE GENOMIC DNA]</scope>
    <source>
        <strain evidence="9 10">NBRC 107716</strain>
    </source>
</reference>